<dbReference type="EMBL" id="SDWU01000022">
    <property type="protein sequence ID" value="RYB98611.1"/>
    <property type="molecule type" value="Genomic_DNA"/>
</dbReference>
<feature type="compositionally biased region" description="Low complexity" evidence="1">
    <location>
        <begin position="478"/>
        <end position="487"/>
    </location>
</feature>
<feature type="region of interest" description="Disordered" evidence="1">
    <location>
        <begin position="267"/>
        <end position="295"/>
    </location>
</feature>
<proteinExistence type="predicted"/>
<accession>A0A4Q2SBJ3</accession>
<reference evidence="2 3" key="1">
    <citation type="submission" date="2019-01" db="EMBL/GenBank/DDBJ databases">
        <title>Novel species of Nocardioides.</title>
        <authorList>
            <person name="Liu Q."/>
            <person name="Xin Y.-H."/>
        </authorList>
    </citation>
    <scope>NUCLEOTIDE SEQUENCE [LARGE SCALE GENOMIC DNA]</scope>
    <source>
        <strain evidence="2 3">CGMCC 4.6875</strain>
    </source>
</reference>
<feature type="compositionally biased region" description="Basic and acidic residues" evidence="1">
    <location>
        <begin position="275"/>
        <end position="294"/>
    </location>
</feature>
<comment type="caution">
    <text evidence="2">The sequence shown here is derived from an EMBL/GenBank/DDBJ whole genome shotgun (WGS) entry which is preliminary data.</text>
</comment>
<protein>
    <submittedName>
        <fullName evidence="2">DUF222 domain-containing protein</fullName>
    </submittedName>
</protein>
<evidence type="ECO:0000313" key="3">
    <source>
        <dbReference type="Proteomes" id="UP000293291"/>
    </source>
</evidence>
<feature type="compositionally biased region" description="Basic residues" evidence="1">
    <location>
        <begin position="394"/>
        <end position="422"/>
    </location>
</feature>
<dbReference type="RefSeq" id="WP_129456491.1">
    <property type="nucleotide sequence ID" value="NZ_JACXYX010000004.1"/>
</dbReference>
<feature type="compositionally biased region" description="Basic and acidic residues" evidence="1">
    <location>
        <begin position="442"/>
        <end position="451"/>
    </location>
</feature>
<organism evidence="2 3">
    <name type="scientific">Nocardioides ganghwensis</name>
    <dbReference type="NCBI Taxonomy" id="252230"/>
    <lineage>
        <taxon>Bacteria</taxon>
        <taxon>Bacillati</taxon>
        <taxon>Actinomycetota</taxon>
        <taxon>Actinomycetes</taxon>
        <taxon>Propionibacteriales</taxon>
        <taxon>Nocardioidaceae</taxon>
        <taxon>Nocardioides</taxon>
    </lineage>
</organism>
<evidence type="ECO:0000313" key="2">
    <source>
        <dbReference type="EMBL" id="RYB98611.1"/>
    </source>
</evidence>
<keyword evidence="3" id="KW-1185">Reference proteome</keyword>
<dbReference type="OrthoDB" id="3778721at2"/>
<dbReference type="Proteomes" id="UP000293291">
    <property type="component" value="Unassembled WGS sequence"/>
</dbReference>
<sequence length="522" mass="57202">MLDELAAGVRGVADDLSPAGVLSAIRERKAAEHRAAADQLVLAARWADLHPPESIHDVASFAVPGCEHEEPIAGEGAPLVAEFCVAELGTVLGISTTAAKKLIGHALELRHRLPRLWEQVHTGRVPAWRARAVAETTIHSSPPLTAEAAGFVDSQVAAVAGRIGQAQLDRLVAETIRRYDLATADPTKDPEEGWQHVDPRHVTVDTDDVHYAGTLHLEADLDIADALDLDRAVAHHAAVQKALGSTESLDVRRAKALGDLARTQTALDLLTGRPGTDRASEPHPDTSREDRVDSTDNLPAAREVVIHAHFDASMSGDATVFGPTGRMENGQRLVLLDQIKSWCADSRTNVTIKPVIDLNAQLTAQGYAIPDRIREQVILRDRTCVFPLVHQTRPRLRHRPHHAVRPRRRRRRQAPTRTHKDRQPRLPVPVPPPAQDPLALAIRDDRVRGVRVDQPSRAPLPPRPDRDHRARPTRSARRPATQTTMTPPHTPPEHVSAGSQARPDLKASRCLRPLNARCVRSG</sequence>
<feature type="compositionally biased region" description="Pro residues" evidence="1">
    <location>
        <begin position="426"/>
        <end position="435"/>
    </location>
</feature>
<dbReference type="AlphaFoldDB" id="A0A4Q2SBJ3"/>
<feature type="region of interest" description="Disordered" evidence="1">
    <location>
        <begin position="394"/>
        <end position="508"/>
    </location>
</feature>
<name>A0A4Q2SBJ3_9ACTN</name>
<gene>
    <name evidence="2" type="ORF">EUA07_17625</name>
</gene>
<evidence type="ECO:0000256" key="1">
    <source>
        <dbReference type="SAM" id="MobiDB-lite"/>
    </source>
</evidence>